<feature type="domain" description="RRM" evidence="2">
    <location>
        <begin position="19"/>
        <end position="96"/>
    </location>
</feature>
<dbReference type="AlphaFoldDB" id="A0AAE0AFI5"/>
<evidence type="ECO:0000256" key="1">
    <source>
        <dbReference type="PROSITE-ProRule" id="PRU00176"/>
    </source>
</evidence>
<evidence type="ECO:0000259" key="2">
    <source>
        <dbReference type="PROSITE" id="PS50102"/>
    </source>
</evidence>
<dbReference type="CDD" id="cd00590">
    <property type="entry name" value="RRM_SF"/>
    <property type="match status" value="1"/>
</dbReference>
<dbReference type="SUPFAM" id="SSF54928">
    <property type="entry name" value="RNA-binding domain, RBD"/>
    <property type="match status" value="1"/>
</dbReference>
<dbReference type="EMBL" id="JANJYJ010000005">
    <property type="protein sequence ID" value="KAK3212628.1"/>
    <property type="molecule type" value="Genomic_DNA"/>
</dbReference>
<dbReference type="Proteomes" id="UP001281410">
    <property type="component" value="Unassembled WGS sequence"/>
</dbReference>
<comment type="caution">
    <text evidence="3">The sequence shown here is derived from an EMBL/GenBank/DDBJ whole genome shotgun (WGS) entry which is preliminary data.</text>
</comment>
<keyword evidence="1" id="KW-0694">RNA-binding</keyword>
<dbReference type="GO" id="GO:0003723">
    <property type="term" value="F:RNA binding"/>
    <property type="evidence" value="ECO:0007669"/>
    <property type="project" value="UniProtKB-UniRule"/>
</dbReference>
<evidence type="ECO:0000313" key="3">
    <source>
        <dbReference type="EMBL" id="KAK3212628.1"/>
    </source>
</evidence>
<dbReference type="InterPro" id="IPR035979">
    <property type="entry name" value="RBD_domain_sf"/>
</dbReference>
<keyword evidence="4" id="KW-1185">Reference proteome</keyword>
<evidence type="ECO:0000313" key="4">
    <source>
        <dbReference type="Proteomes" id="UP001281410"/>
    </source>
</evidence>
<dbReference type="PROSITE" id="PS50102">
    <property type="entry name" value="RRM"/>
    <property type="match status" value="1"/>
</dbReference>
<name>A0AAE0AFI5_9ROSI</name>
<sequence>MERSRRLDARPRDFRSGLFSIFVDNLNPRVDLMGLWSIFKPFGTVRDVFLSSKKSGRKSCYTFVRFASKAEASKVANRTNDKHVYSWPISSKVATYEWKDRQSTMPRGHRVNTQDNVSRHQVNDGSKNIVNYMQGSQRAKHSYVEVVNDYWRTADEGNETEEVYKPSMTWEGIPNEDSWLSECAIDSLKGFQDVSSVNARLSDRGIGFFLGGLFLLNGEMVLVDSASHKTSVGRDYWGSIGVLECFFLLKGGASSRRFLNDRRQYATEKEIGQSQAIDSNAFSSSLP</sequence>
<protein>
    <recommendedName>
        <fullName evidence="2">RRM domain-containing protein</fullName>
    </recommendedName>
</protein>
<dbReference type="Gene3D" id="3.30.70.330">
    <property type="match status" value="1"/>
</dbReference>
<organism evidence="3 4">
    <name type="scientific">Dipteronia sinensis</name>
    <dbReference type="NCBI Taxonomy" id="43782"/>
    <lineage>
        <taxon>Eukaryota</taxon>
        <taxon>Viridiplantae</taxon>
        <taxon>Streptophyta</taxon>
        <taxon>Embryophyta</taxon>
        <taxon>Tracheophyta</taxon>
        <taxon>Spermatophyta</taxon>
        <taxon>Magnoliopsida</taxon>
        <taxon>eudicotyledons</taxon>
        <taxon>Gunneridae</taxon>
        <taxon>Pentapetalae</taxon>
        <taxon>rosids</taxon>
        <taxon>malvids</taxon>
        <taxon>Sapindales</taxon>
        <taxon>Sapindaceae</taxon>
        <taxon>Hippocastanoideae</taxon>
        <taxon>Acereae</taxon>
        <taxon>Dipteronia</taxon>
    </lineage>
</organism>
<proteinExistence type="predicted"/>
<dbReference type="InterPro" id="IPR012677">
    <property type="entry name" value="Nucleotide-bd_a/b_plait_sf"/>
</dbReference>
<gene>
    <name evidence="3" type="ORF">Dsin_017334</name>
</gene>
<accession>A0AAE0AFI5</accession>
<dbReference type="SMART" id="SM00360">
    <property type="entry name" value="RRM"/>
    <property type="match status" value="1"/>
</dbReference>
<dbReference type="InterPro" id="IPR000504">
    <property type="entry name" value="RRM_dom"/>
</dbReference>
<dbReference type="Pfam" id="PF00076">
    <property type="entry name" value="RRM_1"/>
    <property type="match status" value="1"/>
</dbReference>
<reference evidence="3" key="1">
    <citation type="journal article" date="2023" name="Plant J.">
        <title>Genome sequences and population genomics provide insights into the demographic history, inbreeding, and mutation load of two 'living fossil' tree species of Dipteronia.</title>
        <authorList>
            <person name="Feng Y."/>
            <person name="Comes H.P."/>
            <person name="Chen J."/>
            <person name="Zhu S."/>
            <person name="Lu R."/>
            <person name="Zhang X."/>
            <person name="Li P."/>
            <person name="Qiu J."/>
            <person name="Olsen K.M."/>
            <person name="Qiu Y."/>
        </authorList>
    </citation>
    <scope>NUCLEOTIDE SEQUENCE</scope>
    <source>
        <strain evidence="3">NBL</strain>
    </source>
</reference>